<dbReference type="AlphaFoldDB" id="A0AAJ1IDH7"/>
<evidence type="ECO:0000313" key="3">
    <source>
        <dbReference type="Proteomes" id="UP001221217"/>
    </source>
</evidence>
<comment type="caution">
    <text evidence="2">The sequence shown here is derived from an EMBL/GenBank/DDBJ whole genome shotgun (WGS) entry which is preliminary data.</text>
</comment>
<dbReference type="EMBL" id="JAQQAL010000024">
    <property type="protein sequence ID" value="MDC7227317.1"/>
    <property type="molecule type" value="Genomic_DNA"/>
</dbReference>
<reference evidence="2 3" key="1">
    <citation type="submission" date="2022-12" db="EMBL/GenBank/DDBJ databases">
        <title>Metagenome assembled genome from gulf of manar.</title>
        <authorList>
            <person name="Kohli P."/>
            <person name="Pk S."/>
            <person name="Venkata Ramana C."/>
            <person name="Sasikala C."/>
        </authorList>
    </citation>
    <scope>NUCLEOTIDE SEQUENCE [LARGE SCALE GENOMIC DNA]</scope>
    <source>
        <strain evidence="2">JB008</strain>
    </source>
</reference>
<evidence type="ECO:0000313" key="2">
    <source>
        <dbReference type="EMBL" id="MDC7227317.1"/>
    </source>
</evidence>
<sequence>MKVFFRVAVVFLLFLSASAVLTAEEAVVAVYSDASSSRYGRALNRSRVITVPLDRFSESESVETGVNGIATAVMIDASVKKALDELLSEREYVIIENSVFSRLQGYETDVYGFSWDKYGFDIAFSFDENSKGLTDEIEKVYGRDAYLFGELLRSYDDNYALRIFKAEDLYKNDGPVISFREVMISATVIGSTFQPLLGIHDGIGVLNELGIAAAGAEIREGGQFVEYRQFQSAGDRIYSFLHSVEEMEGDFVDNLYNSIGAITHKHSEDNRIMLPEEFFDERSGDNTDYALFYYDMLKRKDYQVRFIVIDSGSGELYSTVFFREKGADLWGVIDGNGLEREKASKWQRLPALVFTASVNYFEPDIESMMSSGNIELPPPSRWTNSPY</sequence>
<keyword evidence="1" id="KW-0732">Signal</keyword>
<feature type="chain" id="PRO_5042537599" evidence="1">
    <location>
        <begin position="23"/>
        <end position="387"/>
    </location>
</feature>
<organism evidence="2 3">
    <name type="scientific">Candidatus Thalassospirochaeta sargassi</name>
    <dbReference type="NCBI Taxonomy" id="3119039"/>
    <lineage>
        <taxon>Bacteria</taxon>
        <taxon>Pseudomonadati</taxon>
        <taxon>Spirochaetota</taxon>
        <taxon>Spirochaetia</taxon>
        <taxon>Spirochaetales</taxon>
        <taxon>Spirochaetaceae</taxon>
        <taxon>Candidatus Thalassospirochaeta</taxon>
    </lineage>
</organism>
<evidence type="ECO:0000256" key="1">
    <source>
        <dbReference type="SAM" id="SignalP"/>
    </source>
</evidence>
<accession>A0AAJ1IDH7</accession>
<gene>
    <name evidence="2" type="ORF">PQJ61_11200</name>
</gene>
<dbReference type="Proteomes" id="UP001221217">
    <property type="component" value="Unassembled WGS sequence"/>
</dbReference>
<proteinExistence type="predicted"/>
<feature type="signal peptide" evidence="1">
    <location>
        <begin position="1"/>
        <end position="22"/>
    </location>
</feature>
<protein>
    <submittedName>
        <fullName evidence="2">Uncharacterized protein</fullName>
    </submittedName>
</protein>
<name>A0AAJ1IDH7_9SPIO</name>